<evidence type="ECO:0000256" key="2">
    <source>
        <dbReference type="ARBA" id="ARBA00004777"/>
    </source>
</evidence>
<name>A0ABV5XZV9_ARTRM</name>
<keyword evidence="6 8" id="KW-0560">Oxidoreductase</keyword>
<evidence type="ECO:0000256" key="5">
    <source>
        <dbReference type="ARBA" id="ARBA00022827"/>
    </source>
</evidence>
<dbReference type="RefSeq" id="WP_234751051.1">
    <property type="nucleotide sequence ID" value="NZ_BAAAWN010000001.1"/>
</dbReference>
<dbReference type="InterPro" id="IPR003171">
    <property type="entry name" value="Mehydrof_redctse-like"/>
</dbReference>
<keyword evidence="5 8" id="KW-0274">FAD</keyword>
<evidence type="ECO:0000256" key="4">
    <source>
        <dbReference type="ARBA" id="ARBA00022630"/>
    </source>
</evidence>
<dbReference type="EMBL" id="JBHMBC010000014">
    <property type="protein sequence ID" value="MFB9819859.1"/>
    <property type="molecule type" value="Genomic_DNA"/>
</dbReference>
<gene>
    <name evidence="9" type="ORF">ACFFP1_10130</name>
</gene>
<sequence length="271" mass="28260">MFPTRIEIIPSDGIVEKVQAAVPLSTALTVTCLPHHGIARTMEASIKLSLLGYNVIPHLSARGLEHRAQLSGILRDCGAAGIAEVFAIGGDGAQAAGPYRSSLPLLADIAEYSGGSITAGIAGYPEGHPSVSGLDLLDALLAKQHLATHVVTQMCFSAPKVLDYAALLRREGVDLPVWAGVAGAVPRTKLLALATQIGVGTSLKFLSNKGTTLARKLLGVDKYSPEGLVSELMAHPDGVSGIHLYSFNRLDMPTWERGDLPDPAASEAASA</sequence>
<evidence type="ECO:0000256" key="8">
    <source>
        <dbReference type="RuleBase" id="RU003862"/>
    </source>
</evidence>
<dbReference type="PANTHER" id="PTHR45754:SF3">
    <property type="entry name" value="METHYLENETETRAHYDROFOLATE REDUCTASE (NADPH)"/>
    <property type="match status" value="1"/>
</dbReference>
<comment type="pathway">
    <text evidence="2 8">One-carbon metabolism; tetrahydrofolate interconversion.</text>
</comment>
<reference evidence="9 10" key="1">
    <citation type="submission" date="2024-09" db="EMBL/GenBank/DDBJ databases">
        <authorList>
            <person name="Sun Q."/>
            <person name="Mori K."/>
        </authorList>
    </citation>
    <scope>NUCLEOTIDE SEQUENCE [LARGE SCALE GENOMIC DNA]</scope>
    <source>
        <strain evidence="9 10">JCM 1334</strain>
    </source>
</reference>
<keyword evidence="10" id="KW-1185">Reference proteome</keyword>
<accession>A0ABV5XZV9</accession>
<protein>
    <recommendedName>
        <fullName evidence="8">Methylenetetrahydrofolate reductase</fullName>
    </recommendedName>
</protein>
<proteinExistence type="inferred from homology"/>
<comment type="caution">
    <text evidence="9">The sequence shown here is derived from an EMBL/GenBank/DDBJ whole genome shotgun (WGS) entry which is preliminary data.</text>
</comment>
<comment type="catalytic activity">
    <reaction evidence="7">
        <text>(6S)-5-methyl-5,6,7,8-tetrahydrofolate + NAD(+) = (6R)-5,10-methylene-5,6,7,8-tetrahydrofolate + NADH + H(+)</text>
        <dbReference type="Rhea" id="RHEA:19821"/>
        <dbReference type="ChEBI" id="CHEBI:15378"/>
        <dbReference type="ChEBI" id="CHEBI:15636"/>
        <dbReference type="ChEBI" id="CHEBI:18608"/>
        <dbReference type="ChEBI" id="CHEBI:57540"/>
        <dbReference type="ChEBI" id="CHEBI:57945"/>
        <dbReference type="EC" id="1.5.1.54"/>
    </reaction>
    <physiologicalReaction direction="right-to-left" evidence="7">
        <dbReference type="Rhea" id="RHEA:19823"/>
    </physiologicalReaction>
</comment>
<dbReference type="Pfam" id="PF02219">
    <property type="entry name" value="MTHFR"/>
    <property type="match status" value="1"/>
</dbReference>
<evidence type="ECO:0000256" key="6">
    <source>
        <dbReference type="ARBA" id="ARBA00023002"/>
    </source>
</evidence>
<dbReference type="PANTHER" id="PTHR45754">
    <property type="entry name" value="METHYLENETETRAHYDROFOLATE REDUCTASE"/>
    <property type="match status" value="1"/>
</dbReference>
<evidence type="ECO:0000256" key="3">
    <source>
        <dbReference type="ARBA" id="ARBA00006743"/>
    </source>
</evidence>
<evidence type="ECO:0000313" key="9">
    <source>
        <dbReference type="EMBL" id="MFB9819859.1"/>
    </source>
</evidence>
<dbReference type="SUPFAM" id="SSF51730">
    <property type="entry name" value="FAD-linked oxidoreductase"/>
    <property type="match status" value="1"/>
</dbReference>
<dbReference type="InterPro" id="IPR029041">
    <property type="entry name" value="FAD-linked_oxidoreductase-like"/>
</dbReference>
<keyword evidence="4 8" id="KW-0285">Flavoprotein</keyword>
<evidence type="ECO:0000256" key="1">
    <source>
        <dbReference type="ARBA" id="ARBA00001974"/>
    </source>
</evidence>
<evidence type="ECO:0000313" key="10">
    <source>
        <dbReference type="Proteomes" id="UP001589702"/>
    </source>
</evidence>
<evidence type="ECO:0000256" key="7">
    <source>
        <dbReference type="ARBA" id="ARBA00048628"/>
    </source>
</evidence>
<comment type="cofactor">
    <cofactor evidence="1 8">
        <name>FAD</name>
        <dbReference type="ChEBI" id="CHEBI:57692"/>
    </cofactor>
</comment>
<dbReference type="GO" id="GO:0004489">
    <property type="term" value="F:methylenetetrahydrofolate reductase [NAD(P)H] activity"/>
    <property type="evidence" value="ECO:0007669"/>
    <property type="project" value="UniProtKB-EC"/>
</dbReference>
<organism evidence="9 10">
    <name type="scientific">Arthrobacter ramosus</name>
    <dbReference type="NCBI Taxonomy" id="1672"/>
    <lineage>
        <taxon>Bacteria</taxon>
        <taxon>Bacillati</taxon>
        <taxon>Actinomycetota</taxon>
        <taxon>Actinomycetes</taxon>
        <taxon>Micrococcales</taxon>
        <taxon>Micrococcaceae</taxon>
        <taxon>Arthrobacter</taxon>
    </lineage>
</organism>
<dbReference type="Gene3D" id="3.20.20.220">
    <property type="match status" value="1"/>
</dbReference>
<comment type="similarity">
    <text evidence="3 8">Belongs to the methylenetetrahydrofolate reductase family.</text>
</comment>
<dbReference type="Proteomes" id="UP001589702">
    <property type="component" value="Unassembled WGS sequence"/>
</dbReference>